<dbReference type="PROSITE" id="PS50158">
    <property type="entry name" value="ZF_CCHC"/>
    <property type="match status" value="1"/>
</dbReference>
<dbReference type="GO" id="GO:0003676">
    <property type="term" value="F:nucleic acid binding"/>
    <property type="evidence" value="ECO:0007669"/>
    <property type="project" value="InterPro"/>
</dbReference>
<dbReference type="InterPro" id="IPR036875">
    <property type="entry name" value="Znf_CCHC_sf"/>
</dbReference>
<keyword evidence="1" id="KW-0863">Zinc-finger</keyword>
<proteinExistence type="predicted"/>
<evidence type="ECO:0000256" key="1">
    <source>
        <dbReference type="PROSITE-ProRule" id="PRU00047"/>
    </source>
</evidence>
<dbReference type="Proteomes" id="UP000265515">
    <property type="component" value="Unassembled WGS sequence"/>
</dbReference>
<dbReference type="SUPFAM" id="SSF57756">
    <property type="entry name" value="Retrovirus zinc finger-like domains"/>
    <property type="match status" value="1"/>
</dbReference>
<feature type="domain" description="CCHC-type" evidence="3">
    <location>
        <begin position="46"/>
        <end position="60"/>
    </location>
</feature>
<name>A0A388JLT8_CHABU</name>
<dbReference type="AlphaFoldDB" id="A0A388JLT8"/>
<dbReference type="OrthoDB" id="116216at2759"/>
<dbReference type="Pfam" id="PF00098">
    <property type="entry name" value="zf-CCHC"/>
    <property type="match status" value="1"/>
</dbReference>
<sequence length="316" mass="35665">MSNYGDQRGGDHGDQLGYGSDHREQRDYVGDRRRYNRGPRRGPVTCYNCDEVGHYASQCPHPRRNTRYGPSSSMDLRRARSSSPRRQEQGSYRYAPTQDHLQTKVAEIGKSIAAVCQYVQNEQQKKAAKERKRAEKKEAAELKVTRDRAQEEEEEGEEQKGGRDDRGDEQEAGHEDRCAGSPPMELPPKRTPRKTGPVNLTTRFTRTKFKAAKKTPTPRKTPASIRKKKLPASIGVVGRLKFEKQVMQELKSLDVLVLQNVCKEEGIPYNGKFEVIFDIAAQRTPMAYGTDEECEELPQGGEKVPAVEVTDAEVTV</sequence>
<dbReference type="SMART" id="SM00343">
    <property type="entry name" value="ZnF_C2HC"/>
    <property type="match status" value="1"/>
</dbReference>
<feature type="compositionally biased region" description="Basic and acidic residues" evidence="2">
    <location>
        <begin position="129"/>
        <end position="149"/>
    </location>
</feature>
<feature type="region of interest" description="Disordered" evidence="2">
    <location>
        <begin position="1"/>
        <end position="98"/>
    </location>
</feature>
<feature type="region of interest" description="Disordered" evidence="2">
    <location>
        <begin position="129"/>
        <end position="198"/>
    </location>
</feature>
<organism evidence="4 5">
    <name type="scientific">Chara braunii</name>
    <name type="common">Braun's stonewort</name>
    <dbReference type="NCBI Taxonomy" id="69332"/>
    <lineage>
        <taxon>Eukaryota</taxon>
        <taxon>Viridiplantae</taxon>
        <taxon>Streptophyta</taxon>
        <taxon>Charophyceae</taxon>
        <taxon>Charales</taxon>
        <taxon>Characeae</taxon>
        <taxon>Chara</taxon>
    </lineage>
</organism>
<evidence type="ECO:0000313" key="5">
    <source>
        <dbReference type="Proteomes" id="UP000265515"/>
    </source>
</evidence>
<evidence type="ECO:0000256" key="2">
    <source>
        <dbReference type="SAM" id="MobiDB-lite"/>
    </source>
</evidence>
<comment type="caution">
    <text evidence="4">The sequence shown here is derived from an EMBL/GenBank/DDBJ whole genome shotgun (WGS) entry which is preliminary data.</text>
</comment>
<keyword evidence="1" id="KW-0479">Metal-binding</keyword>
<evidence type="ECO:0000259" key="3">
    <source>
        <dbReference type="PROSITE" id="PS50158"/>
    </source>
</evidence>
<dbReference type="GO" id="GO:0008270">
    <property type="term" value="F:zinc ion binding"/>
    <property type="evidence" value="ECO:0007669"/>
    <property type="project" value="UniProtKB-KW"/>
</dbReference>
<reference evidence="4 5" key="1">
    <citation type="journal article" date="2018" name="Cell">
        <title>The Chara Genome: Secondary Complexity and Implications for Plant Terrestrialization.</title>
        <authorList>
            <person name="Nishiyama T."/>
            <person name="Sakayama H."/>
            <person name="Vries J.D."/>
            <person name="Buschmann H."/>
            <person name="Saint-Marcoux D."/>
            <person name="Ullrich K.K."/>
            <person name="Haas F.B."/>
            <person name="Vanderstraeten L."/>
            <person name="Becker D."/>
            <person name="Lang D."/>
            <person name="Vosolsobe S."/>
            <person name="Rombauts S."/>
            <person name="Wilhelmsson P.K.I."/>
            <person name="Janitza P."/>
            <person name="Kern R."/>
            <person name="Heyl A."/>
            <person name="Rumpler F."/>
            <person name="Villalobos L.I.A.C."/>
            <person name="Clay J.M."/>
            <person name="Skokan R."/>
            <person name="Toyoda A."/>
            <person name="Suzuki Y."/>
            <person name="Kagoshima H."/>
            <person name="Schijlen E."/>
            <person name="Tajeshwar N."/>
            <person name="Catarino B."/>
            <person name="Hetherington A.J."/>
            <person name="Saltykova A."/>
            <person name="Bonnot C."/>
            <person name="Breuninger H."/>
            <person name="Symeonidi A."/>
            <person name="Radhakrishnan G.V."/>
            <person name="Van Nieuwerburgh F."/>
            <person name="Deforce D."/>
            <person name="Chang C."/>
            <person name="Karol K.G."/>
            <person name="Hedrich R."/>
            <person name="Ulvskov P."/>
            <person name="Glockner G."/>
            <person name="Delwiche C.F."/>
            <person name="Petrasek J."/>
            <person name="Van de Peer Y."/>
            <person name="Friml J."/>
            <person name="Beilby M."/>
            <person name="Dolan L."/>
            <person name="Kohara Y."/>
            <person name="Sugano S."/>
            <person name="Fujiyama A."/>
            <person name="Delaux P.-M."/>
            <person name="Quint M."/>
            <person name="TheiBen G."/>
            <person name="Hagemann M."/>
            <person name="Harholt J."/>
            <person name="Dunand C."/>
            <person name="Zachgo S."/>
            <person name="Langdale J."/>
            <person name="Maumus F."/>
            <person name="Straeten D.V.D."/>
            <person name="Gould S.B."/>
            <person name="Rensing S.A."/>
        </authorList>
    </citation>
    <scope>NUCLEOTIDE SEQUENCE [LARGE SCALE GENOMIC DNA]</scope>
    <source>
        <strain evidence="4 5">S276</strain>
    </source>
</reference>
<feature type="compositionally biased region" description="Basic and acidic residues" evidence="2">
    <location>
        <begin position="8"/>
        <end position="33"/>
    </location>
</feature>
<evidence type="ECO:0000313" key="4">
    <source>
        <dbReference type="EMBL" id="GBG58713.1"/>
    </source>
</evidence>
<gene>
    <name evidence="4" type="ORF">CBR_g114</name>
</gene>
<dbReference type="Gene3D" id="4.10.60.10">
    <property type="entry name" value="Zinc finger, CCHC-type"/>
    <property type="match status" value="1"/>
</dbReference>
<keyword evidence="1" id="KW-0862">Zinc</keyword>
<dbReference type="InterPro" id="IPR001878">
    <property type="entry name" value="Znf_CCHC"/>
</dbReference>
<dbReference type="Gramene" id="GBG58713">
    <property type="protein sequence ID" value="GBG58713"/>
    <property type="gene ID" value="CBR_g114"/>
</dbReference>
<keyword evidence="5" id="KW-1185">Reference proteome</keyword>
<dbReference type="EMBL" id="BFEA01000001">
    <property type="protein sequence ID" value="GBG58713.1"/>
    <property type="molecule type" value="Genomic_DNA"/>
</dbReference>
<feature type="compositionally biased region" description="Basic and acidic residues" evidence="2">
    <location>
        <begin position="158"/>
        <end position="178"/>
    </location>
</feature>
<protein>
    <recommendedName>
        <fullName evidence="3">CCHC-type domain-containing protein</fullName>
    </recommendedName>
</protein>
<accession>A0A388JLT8</accession>